<accession>I3SCM6</accession>
<proteinExistence type="evidence at transcript level"/>
<dbReference type="AlphaFoldDB" id="I3SCM6"/>
<dbReference type="EMBL" id="BT138223">
    <property type="protein sequence ID" value="AFK38018.1"/>
    <property type="molecule type" value="mRNA"/>
</dbReference>
<sequence>MILLYLQCFWKDNERKEAPEFRSFGREFDLLFV</sequence>
<protein>
    <submittedName>
        <fullName evidence="1">Uncharacterized protein</fullName>
    </submittedName>
</protein>
<organism evidence="1">
    <name type="scientific">Medicago truncatula</name>
    <name type="common">Barrel medic</name>
    <name type="synonym">Medicago tribuloides</name>
    <dbReference type="NCBI Taxonomy" id="3880"/>
    <lineage>
        <taxon>Eukaryota</taxon>
        <taxon>Viridiplantae</taxon>
        <taxon>Streptophyta</taxon>
        <taxon>Embryophyta</taxon>
        <taxon>Tracheophyta</taxon>
        <taxon>Spermatophyta</taxon>
        <taxon>Magnoliopsida</taxon>
        <taxon>eudicotyledons</taxon>
        <taxon>Gunneridae</taxon>
        <taxon>Pentapetalae</taxon>
        <taxon>rosids</taxon>
        <taxon>fabids</taxon>
        <taxon>Fabales</taxon>
        <taxon>Fabaceae</taxon>
        <taxon>Papilionoideae</taxon>
        <taxon>50 kb inversion clade</taxon>
        <taxon>NPAAA clade</taxon>
        <taxon>Hologalegina</taxon>
        <taxon>IRL clade</taxon>
        <taxon>Trifolieae</taxon>
        <taxon>Medicago</taxon>
    </lineage>
</organism>
<name>I3SCM6_MEDTR</name>
<evidence type="ECO:0000313" key="1">
    <source>
        <dbReference type="EMBL" id="AFK38018.1"/>
    </source>
</evidence>
<reference evidence="1" key="1">
    <citation type="submission" date="2012-05" db="EMBL/GenBank/DDBJ databases">
        <authorList>
            <person name="Krishnakumar V."/>
            <person name="Cheung F."/>
            <person name="Xiao Y."/>
            <person name="Chan A."/>
            <person name="Moskal W.A."/>
            <person name="Town C.D."/>
        </authorList>
    </citation>
    <scope>NUCLEOTIDE SEQUENCE</scope>
</reference>